<dbReference type="SUPFAM" id="SSF53822">
    <property type="entry name" value="Periplasmic binding protein-like I"/>
    <property type="match status" value="1"/>
</dbReference>
<comment type="caution">
    <text evidence="7">The sequence shown here is derived from an EMBL/GenBank/DDBJ whole genome shotgun (WGS) entry which is preliminary data.</text>
</comment>
<dbReference type="Gene3D" id="3.40.50.2300">
    <property type="match status" value="2"/>
</dbReference>
<dbReference type="PROSITE" id="PS51257">
    <property type="entry name" value="PROKAR_LIPOPROTEIN"/>
    <property type="match status" value="1"/>
</dbReference>
<evidence type="ECO:0000256" key="2">
    <source>
        <dbReference type="ARBA" id="ARBA00007639"/>
    </source>
</evidence>
<dbReference type="PANTHER" id="PTHR46847:SF3">
    <property type="entry name" value="GALACTOFURANOSE-BINDING PROTEIN YTFQ"/>
    <property type="match status" value="1"/>
</dbReference>
<evidence type="ECO:0000313" key="8">
    <source>
        <dbReference type="Proteomes" id="UP001172738"/>
    </source>
</evidence>
<dbReference type="InterPro" id="IPR028082">
    <property type="entry name" value="Peripla_BP_I"/>
</dbReference>
<proteinExistence type="inferred from homology"/>
<sequence length="331" mass="34695">MKKRFLSTLALAGVAAFALAACSSSGDTESSDGAAPADGGGDMITVGFAQTGSESGWRSANTESMKTAFSEDNGFDLVFNAADNDPAAQIQAVRSFINQGVDAIVIAPIVEDGWDDVLQEASDAGIPVILEDRTVSASDDLYASWVGLDFQLEGQKAGEWAAETFTEPTNMVVLEGTTGSAPANDRATGFDMAIEGTPIEKIDSQTGDFTRDGGKTVMESFLQKYGADEIDLVYAHNDDMALGAIEAIEAAGAVPGEDIMIVSIDAVHDGMQALADGKINYIVECNPLLGDKAAELVKAVLAGDSVEKRTIVEDQAFDQEAAIEALPNRSY</sequence>
<evidence type="ECO:0000256" key="4">
    <source>
        <dbReference type="SAM" id="MobiDB-lite"/>
    </source>
</evidence>
<evidence type="ECO:0000259" key="6">
    <source>
        <dbReference type="Pfam" id="PF13407"/>
    </source>
</evidence>
<dbReference type="Proteomes" id="UP001172738">
    <property type="component" value="Unassembled WGS sequence"/>
</dbReference>
<dbReference type="CDD" id="cd06309">
    <property type="entry name" value="PBP1_galactofuranose_YtfQ-like"/>
    <property type="match status" value="1"/>
</dbReference>
<keyword evidence="8" id="KW-1185">Reference proteome</keyword>
<dbReference type="RefSeq" id="WP_301128015.1">
    <property type="nucleotide sequence ID" value="NZ_JAUHPV010000004.1"/>
</dbReference>
<organism evidence="7 8">
    <name type="scientific">Demequina zhanjiangensis</name>
    <dbReference type="NCBI Taxonomy" id="3051659"/>
    <lineage>
        <taxon>Bacteria</taxon>
        <taxon>Bacillati</taxon>
        <taxon>Actinomycetota</taxon>
        <taxon>Actinomycetes</taxon>
        <taxon>Micrococcales</taxon>
        <taxon>Demequinaceae</taxon>
        <taxon>Demequina</taxon>
    </lineage>
</organism>
<protein>
    <submittedName>
        <fullName evidence="7">ABC transporter substrate-binding protein</fullName>
    </submittedName>
</protein>
<feature type="signal peptide" evidence="5">
    <location>
        <begin position="1"/>
        <end position="20"/>
    </location>
</feature>
<feature type="domain" description="Periplasmic binding protein" evidence="6">
    <location>
        <begin position="47"/>
        <end position="304"/>
    </location>
</feature>
<evidence type="ECO:0000313" key="7">
    <source>
        <dbReference type="EMBL" id="MDN4472954.1"/>
    </source>
</evidence>
<keyword evidence="3 5" id="KW-0732">Signal</keyword>
<dbReference type="Pfam" id="PF13407">
    <property type="entry name" value="Peripla_BP_4"/>
    <property type="match status" value="1"/>
</dbReference>
<dbReference type="PANTHER" id="PTHR46847">
    <property type="entry name" value="D-ALLOSE-BINDING PERIPLASMIC PROTEIN-RELATED"/>
    <property type="match status" value="1"/>
</dbReference>
<feature type="region of interest" description="Disordered" evidence="4">
    <location>
        <begin position="25"/>
        <end position="45"/>
    </location>
</feature>
<feature type="chain" id="PRO_5045801955" evidence="5">
    <location>
        <begin position="21"/>
        <end position="331"/>
    </location>
</feature>
<dbReference type="InterPro" id="IPR025997">
    <property type="entry name" value="SBP_2_dom"/>
</dbReference>
<comment type="similarity">
    <text evidence="2">Belongs to the bacterial solute-binding protein 2 family.</text>
</comment>
<accession>A0ABT8G2N3</accession>
<name>A0ABT8G2N3_9MICO</name>
<reference evidence="7" key="1">
    <citation type="submission" date="2023-06" db="EMBL/GenBank/DDBJ databases">
        <title>SYSU T00b26.</title>
        <authorList>
            <person name="Gao L."/>
            <person name="Fang B.-Z."/>
            <person name="Li W.-J."/>
        </authorList>
    </citation>
    <scope>NUCLEOTIDE SEQUENCE</scope>
    <source>
        <strain evidence="7">SYSU T00b26</strain>
    </source>
</reference>
<gene>
    <name evidence="7" type="ORF">QQX04_08135</name>
</gene>
<evidence type="ECO:0000256" key="3">
    <source>
        <dbReference type="ARBA" id="ARBA00022729"/>
    </source>
</evidence>
<dbReference type="EMBL" id="JAUHPV010000004">
    <property type="protein sequence ID" value="MDN4472954.1"/>
    <property type="molecule type" value="Genomic_DNA"/>
</dbReference>
<evidence type="ECO:0000256" key="5">
    <source>
        <dbReference type="SAM" id="SignalP"/>
    </source>
</evidence>
<comment type="subcellular location">
    <subcellularLocation>
        <location evidence="1">Cell envelope</location>
    </subcellularLocation>
</comment>
<evidence type="ECO:0000256" key="1">
    <source>
        <dbReference type="ARBA" id="ARBA00004196"/>
    </source>
</evidence>